<dbReference type="RefSeq" id="WP_345201350.1">
    <property type="nucleotide sequence ID" value="NZ_BAABGM010000001.1"/>
</dbReference>
<proteinExistence type="predicted"/>
<dbReference type="Gene3D" id="3.10.129.10">
    <property type="entry name" value="Hotdog Thioesterase"/>
    <property type="match status" value="1"/>
</dbReference>
<dbReference type="Proteomes" id="UP001500945">
    <property type="component" value="Unassembled WGS sequence"/>
</dbReference>
<evidence type="ECO:0008006" key="3">
    <source>
        <dbReference type="Google" id="ProtNLM"/>
    </source>
</evidence>
<sequence>MELTIPRRFCGPPESGNGGWVSGALAAFVATSAEHPAVTVRLASPPPLDRPMSVAVDDRPDEAAGAPGGPAVVRLLDGDHLVATATASSDLAEDLPPPVLLEQADGAAARYEGLADHPFPTCFACGTDRDPGDALCLRPGPIGDGSGRYAATWVPREASGPFVWAALDCPGAWAVGIAGRAMVLGTMTARVDALPVVGEPHVVLAWPRGSQGRKHWSGTALLTPGGEVLARAEATWVAVDPATVRPEDRP</sequence>
<evidence type="ECO:0000313" key="1">
    <source>
        <dbReference type="EMBL" id="GAA4397366.1"/>
    </source>
</evidence>
<gene>
    <name evidence="1" type="ORF">GCM10023168_02230</name>
</gene>
<dbReference type="SUPFAM" id="SSF54637">
    <property type="entry name" value="Thioesterase/thiol ester dehydrase-isomerase"/>
    <property type="match status" value="1"/>
</dbReference>
<comment type="caution">
    <text evidence="1">The sequence shown here is derived from an EMBL/GenBank/DDBJ whole genome shotgun (WGS) entry which is preliminary data.</text>
</comment>
<protein>
    <recommendedName>
        <fullName evidence="3">Thioesterase family protein</fullName>
    </recommendedName>
</protein>
<keyword evidence="2" id="KW-1185">Reference proteome</keyword>
<organism evidence="1 2">
    <name type="scientific">Fodinibacter luteus</name>
    <dbReference type="NCBI Taxonomy" id="552064"/>
    <lineage>
        <taxon>Bacteria</taxon>
        <taxon>Bacillati</taxon>
        <taxon>Actinomycetota</taxon>
        <taxon>Actinomycetes</taxon>
        <taxon>Micrococcales</taxon>
        <taxon>Intrasporangiaceae</taxon>
        <taxon>Fodinibacter (ex Wang et al. 2009)</taxon>
    </lineage>
</organism>
<evidence type="ECO:0000313" key="2">
    <source>
        <dbReference type="Proteomes" id="UP001500945"/>
    </source>
</evidence>
<accession>A0ABP8JX51</accession>
<dbReference type="InterPro" id="IPR029069">
    <property type="entry name" value="HotDog_dom_sf"/>
</dbReference>
<reference evidence="2" key="1">
    <citation type="journal article" date="2019" name="Int. J. Syst. Evol. Microbiol.">
        <title>The Global Catalogue of Microorganisms (GCM) 10K type strain sequencing project: providing services to taxonomists for standard genome sequencing and annotation.</title>
        <authorList>
            <consortium name="The Broad Institute Genomics Platform"/>
            <consortium name="The Broad Institute Genome Sequencing Center for Infectious Disease"/>
            <person name="Wu L."/>
            <person name="Ma J."/>
        </authorList>
    </citation>
    <scope>NUCLEOTIDE SEQUENCE [LARGE SCALE GENOMIC DNA]</scope>
    <source>
        <strain evidence="2">JCM 17809</strain>
    </source>
</reference>
<name>A0ABP8JX51_9MICO</name>
<dbReference type="EMBL" id="BAABGM010000001">
    <property type="protein sequence ID" value="GAA4397366.1"/>
    <property type="molecule type" value="Genomic_DNA"/>
</dbReference>